<feature type="transmembrane region" description="Helical" evidence="8">
    <location>
        <begin position="137"/>
        <end position="159"/>
    </location>
</feature>
<keyword evidence="5" id="KW-0029">Amino-acid transport</keyword>
<keyword evidence="4 8" id="KW-0812">Transmembrane</keyword>
<sequence>MLEDIQALLPGLGLSVRLMIASLAIGLPLGLAAGLALFEGGRALRFAVALFTEIGRGFPALVTLYLFYFGLPSLGVVLDAFPALVAAFGYTTAAYTADIFRSALASIPKAQREAAAALALGRWKTFLLVICPQAVRIVLPPVIGFSIIVFQGTALAYSIGLRELVSRAYDQGTLRFDTLHFMLIAAGMYLAVALGIAAVARVVQHRIEGTAKIKARPAPSTLSTTA</sequence>
<feature type="transmembrane region" description="Helical" evidence="8">
    <location>
        <begin position="179"/>
        <end position="203"/>
    </location>
</feature>
<dbReference type="InterPro" id="IPR043429">
    <property type="entry name" value="ArtM/GltK/GlnP/TcyL/YhdX-like"/>
</dbReference>
<evidence type="ECO:0000256" key="3">
    <source>
        <dbReference type="ARBA" id="ARBA00022475"/>
    </source>
</evidence>
<evidence type="ECO:0000256" key="7">
    <source>
        <dbReference type="ARBA" id="ARBA00023136"/>
    </source>
</evidence>
<dbReference type="EMBL" id="BAABEO010000024">
    <property type="protein sequence ID" value="GAA3696150.1"/>
    <property type="molecule type" value="Genomic_DNA"/>
</dbReference>
<feature type="transmembrane region" description="Helical" evidence="8">
    <location>
        <begin position="80"/>
        <end position="100"/>
    </location>
</feature>
<dbReference type="PANTHER" id="PTHR30614:SF0">
    <property type="entry name" value="L-CYSTINE TRANSPORT SYSTEM PERMEASE PROTEIN TCYL"/>
    <property type="match status" value="1"/>
</dbReference>
<dbReference type="InterPro" id="IPR035906">
    <property type="entry name" value="MetI-like_sf"/>
</dbReference>
<dbReference type="NCBIfam" id="TIGR01726">
    <property type="entry name" value="HEQRo_perm_3TM"/>
    <property type="match status" value="1"/>
</dbReference>
<keyword evidence="3" id="KW-1003">Cell membrane</keyword>
<dbReference type="PANTHER" id="PTHR30614">
    <property type="entry name" value="MEMBRANE COMPONENT OF AMINO ACID ABC TRANSPORTER"/>
    <property type="match status" value="1"/>
</dbReference>
<evidence type="ECO:0000313" key="11">
    <source>
        <dbReference type="Proteomes" id="UP001500752"/>
    </source>
</evidence>
<accession>A0ABP7CXJ8</accession>
<evidence type="ECO:0000256" key="1">
    <source>
        <dbReference type="ARBA" id="ARBA00004651"/>
    </source>
</evidence>
<comment type="caution">
    <text evidence="10">The sequence shown here is derived from an EMBL/GenBank/DDBJ whole genome shotgun (WGS) entry which is preliminary data.</text>
</comment>
<evidence type="ECO:0000259" key="9">
    <source>
        <dbReference type="PROSITE" id="PS50928"/>
    </source>
</evidence>
<evidence type="ECO:0000256" key="5">
    <source>
        <dbReference type="ARBA" id="ARBA00022970"/>
    </source>
</evidence>
<dbReference type="Gene3D" id="1.10.3720.10">
    <property type="entry name" value="MetI-like"/>
    <property type="match status" value="1"/>
</dbReference>
<feature type="domain" description="ABC transmembrane type-1" evidence="9">
    <location>
        <begin position="12"/>
        <end position="200"/>
    </location>
</feature>
<reference evidence="11" key="1">
    <citation type="journal article" date="2019" name="Int. J. Syst. Evol. Microbiol.">
        <title>The Global Catalogue of Microorganisms (GCM) 10K type strain sequencing project: providing services to taxonomists for standard genome sequencing and annotation.</title>
        <authorList>
            <consortium name="The Broad Institute Genomics Platform"/>
            <consortium name="The Broad Institute Genome Sequencing Center for Infectious Disease"/>
            <person name="Wu L."/>
            <person name="Ma J."/>
        </authorList>
    </citation>
    <scope>NUCLEOTIDE SEQUENCE [LARGE SCALE GENOMIC DNA]</scope>
    <source>
        <strain evidence="11">JCM 30742</strain>
    </source>
</reference>
<keyword evidence="7 8" id="KW-0472">Membrane</keyword>
<protein>
    <recommendedName>
        <fullName evidence="9">ABC transmembrane type-1 domain-containing protein</fullName>
    </recommendedName>
</protein>
<evidence type="ECO:0000256" key="4">
    <source>
        <dbReference type="ARBA" id="ARBA00022692"/>
    </source>
</evidence>
<evidence type="ECO:0000313" key="10">
    <source>
        <dbReference type="EMBL" id="GAA3696150.1"/>
    </source>
</evidence>
<dbReference type="RefSeq" id="WP_345153068.1">
    <property type="nucleotide sequence ID" value="NZ_BAABEO010000024.1"/>
</dbReference>
<organism evidence="10 11">
    <name type="scientific">Arthrobacter ginkgonis</name>
    <dbReference type="NCBI Taxonomy" id="1630594"/>
    <lineage>
        <taxon>Bacteria</taxon>
        <taxon>Bacillati</taxon>
        <taxon>Actinomycetota</taxon>
        <taxon>Actinomycetes</taxon>
        <taxon>Micrococcales</taxon>
        <taxon>Micrococcaceae</taxon>
        <taxon>Arthrobacter</taxon>
    </lineage>
</organism>
<evidence type="ECO:0000256" key="2">
    <source>
        <dbReference type="ARBA" id="ARBA00022448"/>
    </source>
</evidence>
<keyword evidence="2 8" id="KW-0813">Transport</keyword>
<feature type="transmembrane region" description="Helical" evidence="8">
    <location>
        <begin position="18"/>
        <end position="38"/>
    </location>
</feature>
<feature type="transmembrane region" description="Helical" evidence="8">
    <location>
        <begin position="45"/>
        <end position="68"/>
    </location>
</feature>
<dbReference type="Pfam" id="PF00528">
    <property type="entry name" value="BPD_transp_1"/>
    <property type="match status" value="1"/>
</dbReference>
<comment type="similarity">
    <text evidence="8">Belongs to the binding-protein-dependent transport system permease family.</text>
</comment>
<evidence type="ECO:0000256" key="8">
    <source>
        <dbReference type="RuleBase" id="RU363032"/>
    </source>
</evidence>
<name>A0ABP7CXJ8_9MICC</name>
<dbReference type="InterPro" id="IPR000515">
    <property type="entry name" value="MetI-like"/>
</dbReference>
<dbReference type="PROSITE" id="PS50928">
    <property type="entry name" value="ABC_TM1"/>
    <property type="match status" value="1"/>
</dbReference>
<proteinExistence type="inferred from homology"/>
<evidence type="ECO:0000256" key="6">
    <source>
        <dbReference type="ARBA" id="ARBA00022989"/>
    </source>
</evidence>
<dbReference type="SUPFAM" id="SSF161098">
    <property type="entry name" value="MetI-like"/>
    <property type="match status" value="1"/>
</dbReference>
<keyword evidence="11" id="KW-1185">Reference proteome</keyword>
<comment type="subcellular location">
    <subcellularLocation>
        <location evidence="1 8">Cell membrane</location>
        <topology evidence="1 8">Multi-pass membrane protein</topology>
    </subcellularLocation>
</comment>
<dbReference type="Proteomes" id="UP001500752">
    <property type="component" value="Unassembled WGS sequence"/>
</dbReference>
<dbReference type="InterPro" id="IPR010065">
    <property type="entry name" value="AA_ABC_transptr_permease_3TM"/>
</dbReference>
<keyword evidence="6 8" id="KW-1133">Transmembrane helix</keyword>
<gene>
    <name evidence="10" type="ORF">GCM10023081_36610</name>
</gene>
<dbReference type="CDD" id="cd06261">
    <property type="entry name" value="TM_PBP2"/>
    <property type="match status" value="1"/>
</dbReference>